<reference evidence="1 2" key="1">
    <citation type="submission" date="2024-05" db="EMBL/GenBank/DDBJ databases">
        <title>Genetic variation in Jamaican populations of the coffee berry borer (Hypothenemus hampei).</title>
        <authorList>
            <person name="Errbii M."/>
            <person name="Myrie A."/>
        </authorList>
    </citation>
    <scope>NUCLEOTIDE SEQUENCE [LARGE SCALE GENOMIC DNA]</scope>
    <source>
        <strain evidence="1">JA-Hopewell-2020-01-JO</strain>
        <tissue evidence="1">Whole body</tissue>
    </source>
</reference>
<comment type="caution">
    <text evidence="1">The sequence shown here is derived from an EMBL/GenBank/DDBJ whole genome shotgun (WGS) entry which is preliminary data.</text>
</comment>
<evidence type="ECO:0000313" key="2">
    <source>
        <dbReference type="Proteomes" id="UP001566132"/>
    </source>
</evidence>
<accession>A0ABD1FDU3</accession>
<dbReference type="AlphaFoldDB" id="A0ABD1FDU3"/>
<gene>
    <name evidence="1" type="ORF">ABEB36_000087</name>
</gene>
<sequence length="183" mass="21319">MSIVDLNISMKTVLRNQQISLQLLLNHGDVNTNICTEDRLKECYDISIPLTNYEDFHIFEEKTSINSEFKNNVIMILRSCMHKDLCISKSFIAMMQTFLHRDLAKRFTDSKQMPEKFIMSRTKFYECMKRFFPTHVIGIMLEVAQNQNSLTISNAIDDQGGQEKENDSGMEELDINNILFLEC</sequence>
<evidence type="ECO:0000313" key="1">
    <source>
        <dbReference type="EMBL" id="KAL1516168.1"/>
    </source>
</evidence>
<keyword evidence="2" id="KW-1185">Reference proteome</keyword>
<dbReference type="Proteomes" id="UP001566132">
    <property type="component" value="Unassembled WGS sequence"/>
</dbReference>
<dbReference type="EMBL" id="JBDJPC010000001">
    <property type="protein sequence ID" value="KAL1516168.1"/>
    <property type="molecule type" value="Genomic_DNA"/>
</dbReference>
<organism evidence="1 2">
    <name type="scientific">Hypothenemus hampei</name>
    <name type="common">Coffee berry borer</name>
    <dbReference type="NCBI Taxonomy" id="57062"/>
    <lineage>
        <taxon>Eukaryota</taxon>
        <taxon>Metazoa</taxon>
        <taxon>Ecdysozoa</taxon>
        <taxon>Arthropoda</taxon>
        <taxon>Hexapoda</taxon>
        <taxon>Insecta</taxon>
        <taxon>Pterygota</taxon>
        <taxon>Neoptera</taxon>
        <taxon>Endopterygota</taxon>
        <taxon>Coleoptera</taxon>
        <taxon>Polyphaga</taxon>
        <taxon>Cucujiformia</taxon>
        <taxon>Curculionidae</taxon>
        <taxon>Scolytinae</taxon>
        <taxon>Hypothenemus</taxon>
    </lineage>
</organism>
<proteinExistence type="predicted"/>
<protein>
    <submittedName>
        <fullName evidence="1">Uncharacterized protein</fullName>
    </submittedName>
</protein>
<name>A0ABD1FDU3_HYPHA</name>